<reference evidence="1 2" key="1">
    <citation type="journal article" date="2024" name="Int. J. Syst. Evol. Microbiol.">
        <title>Paenibacillus hexagrammi sp. nov., a novel bacterium isolated from the gut content of Hexagrammos agrammus.</title>
        <authorList>
            <person name="Jung H.K."/>
            <person name="Kim D.G."/>
            <person name="Zin H."/>
            <person name="Park J."/>
            <person name="Jung H."/>
            <person name="Kim Y.O."/>
            <person name="Kong H.J."/>
            <person name="Kim J.W."/>
            <person name="Kim Y.S."/>
        </authorList>
    </citation>
    <scope>NUCLEOTIDE SEQUENCE [LARGE SCALE GENOMIC DNA]</scope>
    <source>
        <strain evidence="1 2">YPD9-1</strain>
    </source>
</reference>
<organism evidence="1 2">
    <name type="scientific">Paenibacillus hexagrammi</name>
    <dbReference type="NCBI Taxonomy" id="2908839"/>
    <lineage>
        <taxon>Bacteria</taxon>
        <taxon>Bacillati</taxon>
        <taxon>Bacillota</taxon>
        <taxon>Bacilli</taxon>
        <taxon>Bacillales</taxon>
        <taxon>Paenibacillaceae</taxon>
        <taxon>Paenibacillus</taxon>
    </lineage>
</organism>
<evidence type="ECO:0000313" key="2">
    <source>
        <dbReference type="Proteomes" id="UP001649230"/>
    </source>
</evidence>
<dbReference type="Proteomes" id="UP001649230">
    <property type="component" value="Chromosome"/>
</dbReference>
<name>A0ABY3SQA5_9BACL</name>
<dbReference type="PANTHER" id="PTHR39961">
    <property type="entry name" value="HYPOTHETICAL CYTOSOLIC PROTEIN"/>
    <property type="match status" value="1"/>
</dbReference>
<dbReference type="RefSeq" id="WP_235121990.1">
    <property type="nucleotide sequence ID" value="NZ_CP090978.1"/>
</dbReference>
<keyword evidence="2" id="KW-1185">Reference proteome</keyword>
<dbReference type="EMBL" id="CP090978">
    <property type="protein sequence ID" value="UJF35424.1"/>
    <property type="molecule type" value="Genomic_DNA"/>
</dbReference>
<accession>A0ABY3SQA5</accession>
<protein>
    <submittedName>
        <fullName evidence="1">Ribonuclease H-like YkuK family protein</fullName>
    </submittedName>
</protein>
<dbReference type="InterPro" id="IPR007405">
    <property type="entry name" value="Phage_KVP40_Orf299"/>
</dbReference>
<proteinExistence type="predicted"/>
<evidence type="ECO:0000313" key="1">
    <source>
        <dbReference type="EMBL" id="UJF35424.1"/>
    </source>
</evidence>
<dbReference type="PANTHER" id="PTHR39961:SF1">
    <property type="entry name" value="DUF458 DOMAIN-CONTAINING PROTEIN"/>
    <property type="match status" value="1"/>
</dbReference>
<dbReference type="Pfam" id="PF04308">
    <property type="entry name" value="RNaseH_like"/>
    <property type="match status" value="1"/>
</dbReference>
<gene>
    <name evidence="1" type="ORF">L0M14_10155</name>
</gene>
<sequence length="190" mass="21689">MEFRNTTEQGLTIDDVHHRILRFMRLDPTGTYRFIIGTDCQVHAGYTKFISGIVIQRMGKGAWACYRQVFIPRALRSVREKLSTETALSEEIAMYISEDKRKEMEDIVVPYIYKGASIDMFIHIDAGADVLRNKTAPFVDEMMRRVESVGMVPVIKPDCYAASSYANRYTKKPTPLRKHISSQEVADGSL</sequence>